<name>A0A0W0WGG4_9GAMM</name>
<dbReference type="EMBL" id="CP038254">
    <property type="protein sequence ID" value="QBR83009.1"/>
    <property type="molecule type" value="Genomic_DNA"/>
</dbReference>
<dbReference type="PANTHER" id="PTHR31223">
    <property type="entry name" value="LOG FAMILY PROTEIN YJL055W"/>
    <property type="match status" value="1"/>
</dbReference>
<comment type="catalytic activity">
    <reaction evidence="1">
        <text>AMP + H2O = D-ribose 5-phosphate + adenine</text>
        <dbReference type="Rhea" id="RHEA:20129"/>
        <dbReference type="ChEBI" id="CHEBI:15377"/>
        <dbReference type="ChEBI" id="CHEBI:16708"/>
        <dbReference type="ChEBI" id="CHEBI:78346"/>
        <dbReference type="ChEBI" id="CHEBI:456215"/>
        <dbReference type="EC" id="3.2.2.4"/>
    </reaction>
</comment>
<organism evidence="4 6">
    <name type="scientific">Legionella israelensis</name>
    <dbReference type="NCBI Taxonomy" id="454"/>
    <lineage>
        <taxon>Bacteria</taxon>
        <taxon>Pseudomonadati</taxon>
        <taxon>Pseudomonadota</taxon>
        <taxon>Gammaproteobacteria</taxon>
        <taxon>Legionellales</taxon>
        <taxon>Legionellaceae</taxon>
        <taxon>Legionella</taxon>
    </lineage>
</organism>
<dbReference type="Proteomes" id="UP000054761">
    <property type="component" value="Unassembled WGS sequence"/>
</dbReference>
<evidence type="ECO:0000313" key="5">
    <source>
        <dbReference type="EMBL" id="QBR83009.1"/>
    </source>
</evidence>
<reference evidence="4 6" key="1">
    <citation type="submission" date="2015-11" db="EMBL/GenBank/DDBJ databases">
        <title>Genomic analysis of 38 Legionella species identifies large and diverse effector repertoires.</title>
        <authorList>
            <person name="Burstein D."/>
            <person name="Amaro F."/>
            <person name="Zusman T."/>
            <person name="Lifshitz Z."/>
            <person name="Cohen O."/>
            <person name="Gilbert J.A."/>
            <person name="Pupko T."/>
            <person name="Shuman H.A."/>
            <person name="Segal G."/>
        </authorList>
    </citation>
    <scope>NUCLEOTIDE SEQUENCE [LARGE SCALE GENOMIC DNA]</scope>
    <source>
        <strain evidence="4 6">Bercovier 4</strain>
    </source>
</reference>
<gene>
    <name evidence="5" type="ORF">E3983_00745</name>
    <name evidence="4" type="ORF">Lisr_0642</name>
</gene>
<dbReference type="OrthoDB" id="9801098at2"/>
<dbReference type="STRING" id="454.Lisr_0642"/>
<reference evidence="5 7" key="2">
    <citation type="submission" date="2019-03" db="EMBL/GenBank/DDBJ databases">
        <title>Diverse conjugative elements silence natural transformation in Legionella species.</title>
        <authorList>
            <person name="Durieux I."/>
            <person name="Ginevra C."/>
            <person name="Attaiech L."/>
            <person name="Picq K."/>
            <person name="Juan P.A."/>
            <person name="Jarraud S."/>
            <person name="Charpentier X."/>
        </authorList>
    </citation>
    <scope>NUCLEOTIDE SEQUENCE [LARGE SCALE GENOMIC DNA]</scope>
    <source>
        <strain evidence="5 7">HL-0427-4011</strain>
    </source>
</reference>
<dbReference type="Pfam" id="PF03641">
    <property type="entry name" value="Lysine_decarbox"/>
    <property type="match status" value="1"/>
</dbReference>
<accession>A0A0W0WGG4</accession>
<evidence type="ECO:0000313" key="4">
    <source>
        <dbReference type="EMBL" id="KTD31331.1"/>
    </source>
</evidence>
<sequence>MRYISAFCGSRAGKKDCYAKAVHKLAGILAESKLGLVYGGAKVGLMGILADAYLKAGGEVIGVMPISLVNVELAHEKLTKLHVVENMHERKALMAELSDAVILLPGGIGSLDEFFEMMTWAYLGYHNKPLVIFNVEGYYNPLLTFLDHAVEEGFLNANYKDRLLVEEDPVLLINKIQLYFDKNLSQQ</sequence>
<dbReference type="InterPro" id="IPR005269">
    <property type="entry name" value="LOG"/>
</dbReference>
<protein>
    <recommendedName>
        <fullName evidence="3">Cytokinin riboside 5'-monophosphate phosphoribohydrolase</fullName>
        <ecNumber evidence="3">3.2.2.n1</ecNumber>
    </recommendedName>
</protein>
<dbReference type="NCBIfam" id="TIGR00730">
    <property type="entry name" value="Rossman fold protein, TIGR00730 family"/>
    <property type="match status" value="1"/>
</dbReference>
<dbReference type="PATRIC" id="fig|454.4.peg.682"/>
<dbReference type="GO" id="GO:0009691">
    <property type="term" value="P:cytokinin biosynthetic process"/>
    <property type="evidence" value="ECO:0007669"/>
    <property type="project" value="UniProtKB-UniRule"/>
</dbReference>
<keyword evidence="3" id="KW-0378">Hydrolase</keyword>
<evidence type="ECO:0000313" key="7">
    <source>
        <dbReference type="Proteomes" id="UP000295517"/>
    </source>
</evidence>
<comment type="similarity">
    <text evidence="2 3">Belongs to the LOG family.</text>
</comment>
<evidence type="ECO:0000256" key="1">
    <source>
        <dbReference type="ARBA" id="ARBA00000274"/>
    </source>
</evidence>
<dbReference type="GO" id="GO:0005829">
    <property type="term" value="C:cytosol"/>
    <property type="evidence" value="ECO:0007669"/>
    <property type="project" value="TreeGrafter"/>
</dbReference>
<dbReference type="InterPro" id="IPR031100">
    <property type="entry name" value="LOG_fam"/>
</dbReference>
<keyword evidence="6" id="KW-1185">Reference proteome</keyword>
<dbReference type="AlphaFoldDB" id="A0A0W0WGG4"/>
<dbReference type="PANTHER" id="PTHR31223:SF70">
    <property type="entry name" value="LOG FAMILY PROTEIN YJL055W"/>
    <property type="match status" value="1"/>
</dbReference>
<dbReference type="SUPFAM" id="SSF102405">
    <property type="entry name" value="MCP/YpsA-like"/>
    <property type="match status" value="1"/>
</dbReference>
<proteinExistence type="inferred from homology"/>
<evidence type="ECO:0000256" key="2">
    <source>
        <dbReference type="ARBA" id="ARBA00006763"/>
    </source>
</evidence>
<dbReference type="GO" id="GO:0008714">
    <property type="term" value="F:AMP nucleosidase activity"/>
    <property type="evidence" value="ECO:0007669"/>
    <property type="project" value="UniProtKB-EC"/>
</dbReference>
<dbReference type="Gene3D" id="3.40.50.450">
    <property type="match status" value="1"/>
</dbReference>
<dbReference type="EC" id="3.2.2.n1" evidence="3"/>
<evidence type="ECO:0000313" key="6">
    <source>
        <dbReference type="Proteomes" id="UP000054761"/>
    </source>
</evidence>
<keyword evidence="3" id="KW-0203">Cytokinin biosynthesis</keyword>
<evidence type="ECO:0000256" key="3">
    <source>
        <dbReference type="RuleBase" id="RU363015"/>
    </source>
</evidence>
<dbReference type="EMBL" id="LNYH01000023">
    <property type="protein sequence ID" value="KTD31331.1"/>
    <property type="molecule type" value="Genomic_DNA"/>
</dbReference>
<dbReference type="Proteomes" id="UP000295517">
    <property type="component" value="Chromosome"/>
</dbReference>
<dbReference type="RefSeq" id="WP_058501023.1">
    <property type="nucleotide sequence ID" value="NZ_CAAAJA010000025.1"/>
</dbReference>